<evidence type="ECO:0000256" key="2">
    <source>
        <dbReference type="ARBA" id="ARBA00022448"/>
    </source>
</evidence>
<proteinExistence type="predicted"/>
<dbReference type="SMART" id="SM00382">
    <property type="entry name" value="AAA"/>
    <property type="match status" value="1"/>
</dbReference>
<evidence type="ECO:0000313" key="11">
    <source>
        <dbReference type="EMBL" id="CAJ1408693.1"/>
    </source>
</evidence>
<dbReference type="GO" id="GO:0016020">
    <property type="term" value="C:membrane"/>
    <property type="evidence" value="ECO:0007669"/>
    <property type="project" value="UniProtKB-SubCell"/>
</dbReference>
<keyword evidence="3 9" id="KW-0812">Transmembrane</keyword>
<comment type="subcellular location">
    <subcellularLocation>
        <location evidence="1">Membrane</location>
        <topology evidence="1">Multi-pass membrane protein</topology>
    </subcellularLocation>
</comment>
<dbReference type="InterPro" id="IPR043926">
    <property type="entry name" value="ABCG_dom"/>
</dbReference>
<dbReference type="CDD" id="cd03213">
    <property type="entry name" value="ABCG_EPDR"/>
    <property type="match status" value="1"/>
</dbReference>
<feature type="region of interest" description="Disordered" evidence="8">
    <location>
        <begin position="1"/>
        <end position="30"/>
    </location>
</feature>
<evidence type="ECO:0000256" key="3">
    <source>
        <dbReference type="ARBA" id="ARBA00022692"/>
    </source>
</evidence>
<keyword evidence="6 9" id="KW-1133">Transmembrane helix</keyword>
<feature type="transmembrane region" description="Helical" evidence="9">
    <location>
        <begin position="633"/>
        <end position="651"/>
    </location>
</feature>
<evidence type="ECO:0000259" key="10">
    <source>
        <dbReference type="PROSITE" id="PS50893"/>
    </source>
</evidence>
<evidence type="ECO:0000256" key="5">
    <source>
        <dbReference type="ARBA" id="ARBA00022840"/>
    </source>
</evidence>
<feature type="transmembrane region" description="Helical" evidence="9">
    <location>
        <begin position="382"/>
        <end position="401"/>
    </location>
</feature>
<evidence type="ECO:0000256" key="6">
    <source>
        <dbReference type="ARBA" id="ARBA00022989"/>
    </source>
</evidence>
<evidence type="ECO:0000256" key="9">
    <source>
        <dbReference type="SAM" id="Phobius"/>
    </source>
</evidence>
<keyword evidence="2" id="KW-0813">Transport</keyword>
<feature type="domain" description="ABC transporter" evidence="10">
    <location>
        <begin position="60"/>
        <end position="303"/>
    </location>
</feature>
<dbReference type="InterPro" id="IPR013525">
    <property type="entry name" value="ABC2_TM"/>
</dbReference>
<protein>
    <recommendedName>
        <fullName evidence="10">ABC transporter domain-containing protein</fullName>
    </recommendedName>
</protein>
<dbReference type="GO" id="GO:0016887">
    <property type="term" value="F:ATP hydrolysis activity"/>
    <property type="evidence" value="ECO:0007669"/>
    <property type="project" value="InterPro"/>
</dbReference>
<feature type="transmembrane region" description="Helical" evidence="9">
    <location>
        <begin position="506"/>
        <end position="528"/>
    </location>
</feature>
<dbReference type="PANTHER" id="PTHR48041">
    <property type="entry name" value="ABC TRANSPORTER G FAMILY MEMBER 28"/>
    <property type="match status" value="1"/>
</dbReference>
<name>A0AA36JLZ8_9DINO</name>
<dbReference type="AlphaFoldDB" id="A0AA36JLZ8"/>
<dbReference type="PANTHER" id="PTHR48041:SF139">
    <property type="entry name" value="PROTEIN SCARLET"/>
    <property type="match status" value="1"/>
</dbReference>
<evidence type="ECO:0000256" key="1">
    <source>
        <dbReference type="ARBA" id="ARBA00004141"/>
    </source>
</evidence>
<dbReference type="GO" id="GO:0005524">
    <property type="term" value="F:ATP binding"/>
    <property type="evidence" value="ECO:0007669"/>
    <property type="project" value="UniProtKB-KW"/>
</dbReference>
<dbReference type="Gene3D" id="3.40.50.300">
    <property type="entry name" value="P-loop containing nucleotide triphosphate hydrolases"/>
    <property type="match status" value="1"/>
</dbReference>
<dbReference type="PROSITE" id="PS50893">
    <property type="entry name" value="ABC_TRANSPORTER_2"/>
    <property type="match status" value="1"/>
</dbReference>
<dbReference type="InterPro" id="IPR003593">
    <property type="entry name" value="AAA+_ATPase"/>
</dbReference>
<reference evidence="11" key="1">
    <citation type="submission" date="2023-08" db="EMBL/GenBank/DDBJ databases">
        <authorList>
            <person name="Chen Y."/>
            <person name="Shah S."/>
            <person name="Dougan E. K."/>
            <person name="Thang M."/>
            <person name="Chan C."/>
        </authorList>
    </citation>
    <scope>NUCLEOTIDE SEQUENCE</scope>
</reference>
<accession>A0AA36JLZ8</accession>
<keyword evidence="7 9" id="KW-0472">Membrane</keyword>
<keyword evidence="12" id="KW-1185">Reference proteome</keyword>
<organism evidence="11 12">
    <name type="scientific">Effrenium voratum</name>
    <dbReference type="NCBI Taxonomy" id="2562239"/>
    <lineage>
        <taxon>Eukaryota</taxon>
        <taxon>Sar</taxon>
        <taxon>Alveolata</taxon>
        <taxon>Dinophyceae</taxon>
        <taxon>Suessiales</taxon>
        <taxon>Symbiodiniaceae</taxon>
        <taxon>Effrenium</taxon>
    </lineage>
</organism>
<dbReference type="Pfam" id="PF01061">
    <property type="entry name" value="ABC2_membrane"/>
    <property type="match status" value="1"/>
</dbReference>
<evidence type="ECO:0000256" key="7">
    <source>
        <dbReference type="ARBA" id="ARBA00023136"/>
    </source>
</evidence>
<evidence type="ECO:0000256" key="8">
    <source>
        <dbReference type="SAM" id="MobiDB-lite"/>
    </source>
</evidence>
<dbReference type="Proteomes" id="UP001178507">
    <property type="component" value="Unassembled WGS sequence"/>
</dbReference>
<evidence type="ECO:0000256" key="4">
    <source>
        <dbReference type="ARBA" id="ARBA00022741"/>
    </source>
</evidence>
<keyword evidence="5" id="KW-0067">ATP-binding</keyword>
<feature type="transmembrane region" description="Helical" evidence="9">
    <location>
        <begin position="482"/>
        <end position="500"/>
    </location>
</feature>
<gene>
    <name evidence="11" type="ORF">EVOR1521_LOCUS29972</name>
</gene>
<dbReference type="InterPro" id="IPR027417">
    <property type="entry name" value="P-loop_NTPase"/>
</dbReference>
<dbReference type="InterPro" id="IPR003439">
    <property type="entry name" value="ABC_transporter-like_ATP-bd"/>
</dbReference>
<dbReference type="SUPFAM" id="SSF52540">
    <property type="entry name" value="P-loop containing nucleoside triphosphate hydrolases"/>
    <property type="match status" value="1"/>
</dbReference>
<comment type="caution">
    <text evidence="11">The sequence shown here is derived from an EMBL/GenBank/DDBJ whole genome shotgun (WGS) entry which is preliminary data.</text>
</comment>
<dbReference type="InterPro" id="IPR050352">
    <property type="entry name" value="ABCG_transporters"/>
</dbReference>
<evidence type="ECO:0000313" key="12">
    <source>
        <dbReference type="Proteomes" id="UP001178507"/>
    </source>
</evidence>
<dbReference type="EMBL" id="CAUJNA010003729">
    <property type="protein sequence ID" value="CAJ1408693.1"/>
    <property type="molecule type" value="Genomic_DNA"/>
</dbReference>
<dbReference type="Pfam" id="PF19055">
    <property type="entry name" value="ABC2_membrane_7"/>
    <property type="match status" value="1"/>
</dbReference>
<dbReference type="Pfam" id="PF00005">
    <property type="entry name" value="ABC_tran"/>
    <property type="match status" value="1"/>
</dbReference>
<sequence>MDVVGVQPSDLDVDAKGDFGPTPSSRVSQQSTLQTVRHRLQKLASRLPDQCNECEPSLSMAWKDLNFSIGKRQILTNVTGIIHPGRLTGVFGPSGSGKSTLLNILGGRQNTKASGHSLSGEISINGTSIEPVQFRQHIAYVMQDDALPSTETPRECLQFSARLRLPREVGSKELDSVVEQLLATLNLSRCADTLVGGAIVKGISGGEKKRTAVGVELISNPKMLFLDEPLSGLDSFSANRLTEALKTLAEADVPVLCTLHQPSSQIFAMFKDVVILHAGGVVFHGPAEQLAGHFEGLGYPCPESFNPADHVMFLLQKSDADEIQQVKQEWLSSRLCADMLASLRLKGESLPGEAAVNPSFCTQLFLLVRREVRSMMRNHRTLLFRLFLCAALSAGTGWLFAGSGSRGDDTGECGDDFSAAQCTTDFQAHYGAVSSLAIQALMGAAQPTLLSFPQERPTFLREYASNQYGVVPYFIAKTLVELPVLLVSTLIILLVNYWLIGLEGSFPLLVLVLWGLGLASSSTSFLIGSSVGSAQQAIQLAPLTLFPQLLFSGLLLPISKIPVSLGWLRWVCPLKYAIDLVTVVEFWSIYESISGCESTLDRERCIEMMPGDYLRASFVDNQNVQFDQWPQNLAGLLGLAIGLRLLAVLMLRRKGRYVY</sequence>
<keyword evidence="4" id="KW-0547">Nucleotide-binding</keyword>
<dbReference type="GO" id="GO:0140359">
    <property type="term" value="F:ABC-type transporter activity"/>
    <property type="evidence" value="ECO:0007669"/>
    <property type="project" value="InterPro"/>
</dbReference>